<keyword evidence="3" id="KW-1185">Reference proteome</keyword>
<dbReference type="EMBL" id="LQPE01000163">
    <property type="protein sequence ID" value="ORV98042.1"/>
    <property type="molecule type" value="Genomic_DNA"/>
</dbReference>
<dbReference type="AlphaFoldDB" id="A0A1X1XGR8"/>
<dbReference type="Proteomes" id="UP000193487">
    <property type="component" value="Unassembled WGS sequence"/>
</dbReference>
<gene>
    <name evidence="2" type="ORF">AWC14_13940</name>
</gene>
<organism evidence="2 3">
    <name type="scientific">Mycobacterium kyorinense</name>
    <dbReference type="NCBI Taxonomy" id="487514"/>
    <lineage>
        <taxon>Bacteria</taxon>
        <taxon>Bacillati</taxon>
        <taxon>Actinomycetota</taxon>
        <taxon>Actinomycetes</taxon>
        <taxon>Mycobacteriales</taxon>
        <taxon>Mycobacteriaceae</taxon>
        <taxon>Mycobacterium</taxon>
    </lineage>
</organism>
<comment type="caution">
    <text evidence="2">The sequence shown here is derived from an EMBL/GenBank/DDBJ whole genome shotgun (WGS) entry which is preliminary data.</text>
</comment>
<name>A0A1X1XGR8_9MYCO</name>
<accession>A0A1X1XGR8</accession>
<evidence type="ECO:0000313" key="2">
    <source>
        <dbReference type="EMBL" id="ORV98042.1"/>
    </source>
</evidence>
<dbReference type="Gene3D" id="3.40.1000.70">
    <property type="entry name" value="PknH-like extracellular domain"/>
    <property type="match status" value="1"/>
</dbReference>
<sequence length="231" mass="23878">MKAVSAWAVSLAVAGCVSTIGGTAVPAGGRGPGTKPAPAKPAVTAADLPKLLATLDEIKDIMKAPEMVTQQTWNQPDASTDTKVEPVECMSAVFSGEASSYNGSGFTAIYTVRQADPKGVPDVDEGVAAFDNAAAAQSFVSKSVAQWRQCAGKQLTWTWPDGSVIPWVVGDPAESGGLVTVRNTAALSPDLAVVRSMAAKSNVVVDLQIMGIRMGDVAPEIAKRILDRIPG</sequence>
<feature type="domain" description="PknH-like extracellular" evidence="1">
    <location>
        <begin position="43"/>
        <end position="228"/>
    </location>
</feature>
<evidence type="ECO:0000259" key="1">
    <source>
        <dbReference type="Pfam" id="PF14032"/>
    </source>
</evidence>
<evidence type="ECO:0000313" key="3">
    <source>
        <dbReference type="Proteomes" id="UP000193487"/>
    </source>
</evidence>
<dbReference type="InterPro" id="IPR026954">
    <property type="entry name" value="PknH-like_Extracell"/>
</dbReference>
<dbReference type="PROSITE" id="PS51257">
    <property type="entry name" value="PROKAR_LIPOPROTEIN"/>
    <property type="match status" value="1"/>
</dbReference>
<dbReference type="Pfam" id="PF14032">
    <property type="entry name" value="PknH_C"/>
    <property type="match status" value="1"/>
</dbReference>
<protein>
    <recommendedName>
        <fullName evidence="1">PknH-like extracellular domain-containing protein</fullName>
    </recommendedName>
</protein>
<proteinExistence type="predicted"/>
<reference evidence="2 3" key="1">
    <citation type="submission" date="2016-01" db="EMBL/GenBank/DDBJ databases">
        <title>The new phylogeny of the genus Mycobacterium.</title>
        <authorList>
            <person name="Tarcisio F."/>
            <person name="Conor M."/>
            <person name="Antonella G."/>
            <person name="Elisabetta G."/>
            <person name="Giulia F.S."/>
            <person name="Sara T."/>
            <person name="Anna F."/>
            <person name="Clotilde B."/>
            <person name="Roberto B."/>
            <person name="Veronica D.S."/>
            <person name="Fabio R."/>
            <person name="Monica P."/>
            <person name="Olivier J."/>
            <person name="Enrico T."/>
            <person name="Nicola S."/>
        </authorList>
    </citation>
    <scope>NUCLEOTIDE SEQUENCE [LARGE SCALE GENOMIC DNA]</scope>
    <source>
        <strain evidence="2 3">DSM 45166</strain>
    </source>
</reference>
<dbReference type="InterPro" id="IPR038232">
    <property type="entry name" value="PknH-like_Extracell_sf"/>
</dbReference>